<keyword evidence="1" id="KW-0663">Pyridoxal phosphate</keyword>
<keyword evidence="3" id="KW-0378">Hydrolase</keyword>
<proteinExistence type="predicted"/>
<dbReference type="InterPro" id="IPR000192">
    <property type="entry name" value="Aminotrans_V_dom"/>
</dbReference>
<dbReference type="RefSeq" id="WP_054196994.1">
    <property type="nucleotide sequence ID" value="NZ_CABMKQ010000042.1"/>
</dbReference>
<dbReference type="EMBL" id="CP012541">
    <property type="protein sequence ID" value="ALF48053.1"/>
    <property type="molecule type" value="Genomic_DNA"/>
</dbReference>
<dbReference type="GO" id="GO:0016787">
    <property type="term" value="F:hydrolase activity"/>
    <property type="evidence" value="ECO:0007669"/>
    <property type="project" value="UniProtKB-KW"/>
</dbReference>
<dbReference type="Gene3D" id="3.90.1150.10">
    <property type="entry name" value="Aspartate Aminotransferase, domain 1"/>
    <property type="match status" value="1"/>
</dbReference>
<protein>
    <submittedName>
        <fullName evidence="3">Cysteine sulfinate desulfinase</fullName>
        <ecNumber evidence="3">3.13.1.-</ecNumber>
    </submittedName>
</protein>
<dbReference type="AlphaFoldDB" id="A0A0M4SI43"/>
<dbReference type="PANTHER" id="PTHR43586:SF8">
    <property type="entry name" value="CYSTEINE DESULFURASE 1, CHLOROPLASTIC"/>
    <property type="match status" value="1"/>
</dbReference>
<dbReference type="InterPro" id="IPR015421">
    <property type="entry name" value="PyrdxlP-dep_Trfase_major"/>
</dbReference>
<organism evidence="3 4">
    <name type="scientific">Campylobacter concisus</name>
    <dbReference type="NCBI Taxonomy" id="199"/>
    <lineage>
        <taxon>Bacteria</taxon>
        <taxon>Pseudomonadati</taxon>
        <taxon>Campylobacterota</taxon>
        <taxon>Epsilonproteobacteria</taxon>
        <taxon>Campylobacterales</taxon>
        <taxon>Campylobacteraceae</taxon>
        <taxon>Campylobacter</taxon>
    </lineage>
</organism>
<dbReference type="SUPFAM" id="SSF53383">
    <property type="entry name" value="PLP-dependent transferases"/>
    <property type="match status" value="1"/>
</dbReference>
<name>A0A0M4SI43_9BACT</name>
<dbReference type="KEGG" id="ccoc:CCON33237_1401"/>
<feature type="domain" description="Aminotransferase class V" evidence="2">
    <location>
        <begin position="19"/>
        <end position="410"/>
    </location>
</feature>
<sequence>MVNLEHIRENIILKNGIYYFDFTASGLAYKPIEDEMAKILQTYANTHSISSSNAYKTAQTYEDSRRELKSLLGLDESFYLFTCGNGATGAIKKFQEILGIYAPPALKKRYALKPDENSPLVVLGPYEHHSNEISFRQALCEVERIRLDKNGGIDFNHLEQILRINVGREIIATFSVASNVTGVLSDYRKIYTLIKSYGGVVAFDAASFSAYGNIDCDYFDALFLSPHKLLGGVGSCGLLAIKKILANSDEPTFAGGGTVSYVNKNYAIFVKDSEQLEEAGTPPILGLIRANLAYRLRNEIGFGTIYENESELGEYFEKRLAEIPELTCYHPNNAKRLPIFAFNVAGVSPYELAKVLSKEYGIQTRAGCSCAGPYGHDLLHLKEDALFTHKPGWVRAGLHYTHTLQDVDYLVDALKNSIKKYSSSWKVDDPFSVDKISGCMGDR</sequence>
<dbReference type="GeneID" id="28663080"/>
<dbReference type="PANTHER" id="PTHR43586">
    <property type="entry name" value="CYSTEINE DESULFURASE"/>
    <property type="match status" value="1"/>
</dbReference>
<evidence type="ECO:0000313" key="3">
    <source>
        <dbReference type="EMBL" id="ALF48053.1"/>
    </source>
</evidence>
<dbReference type="InterPro" id="IPR015422">
    <property type="entry name" value="PyrdxlP-dep_Trfase_small"/>
</dbReference>
<dbReference type="Gene3D" id="3.40.640.10">
    <property type="entry name" value="Type I PLP-dependent aspartate aminotransferase-like (Major domain)"/>
    <property type="match status" value="1"/>
</dbReference>
<reference evidence="4" key="1">
    <citation type="submission" date="2015-08" db="EMBL/GenBank/DDBJ databases">
        <title>Comparative genomics of the Campylobacter concisus group.</title>
        <authorList>
            <person name="Miller W.G."/>
            <person name="Yee E."/>
            <person name="Chapman M.H."/>
            <person name="Huynh S."/>
            <person name="Bono J.L."/>
            <person name="On S.L.W."/>
            <person name="St Leger J."/>
            <person name="Foster G."/>
            <person name="Parker C.T."/>
        </authorList>
    </citation>
    <scope>NUCLEOTIDE SEQUENCE [LARGE SCALE GENOMIC DNA]</scope>
    <source>
        <strain evidence="4">ATCC 33237</strain>
    </source>
</reference>
<dbReference type="InterPro" id="IPR015424">
    <property type="entry name" value="PyrdxlP-dep_Trfase"/>
</dbReference>
<dbReference type="PATRIC" id="fig|199.248.peg.1447"/>
<dbReference type="EC" id="3.13.1.-" evidence="3"/>
<dbReference type="Proteomes" id="UP000066049">
    <property type="component" value="Chromosome"/>
</dbReference>
<evidence type="ECO:0000256" key="1">
    <source>
        <dbReference type="ARBA" id="ARBA00022898"/>
    </source>
</evidence>
<evidence type="ECO:0000259" key="2">
    <source>
        <dbReference type="Pfam" id="PF00266"/>
    </source>
</evidence>
<evidence type="ECO:0000313" key="4">
    <source>
        <dbReference type="Proteomes" id="UP000066049"/>
    </source>
</evidence>
<accession>A0A0M4SI43</accession>
<gene>
    <name evidence="3" type="primary">csdA</name>
    <name evidence="3" type="ORF">CCON33237_1401</name>
</gene>
<dbReference type="Pfam" id="PF00266">
    <property type="entry name" value="Aminotran_5"/>
    <property type="match status" value="1"/>
</dbReference>